<gene>
    <name evidence="2" type="ORF">LIER_04432</name>
</gene>
<dbReference type="GO" id="GO:0003676">
    <property type="term" value="F:nucleic acid binding"/>
    <property type="evidence" value="ECO:0007669"/>
    <property type="project" value="InterPro"/>
</dbReference>
<dbReference type="InterPro" id="IPR036397">
    <property type="entry name" value="RNaseH_sf"/>
</dbReference>
<dbReference type="Proteomes" id="UP001454036">
    <property type="component" value="Unassembled WGS sequence"/>
</dbReference>
<evidence type="ECO:0000259" key="1">
    <source>
        <dbReference type="PROSITE" id="PS50994"/>
    </source>
</evidence>
<organism evidence="2 3">
    <name type="scientific">Lithospermum erythrorhizon</name>
    <name type="common">Purple gromwell</name>
    <name type="synonym">Lithospermum officinale var. erythrorhizon</name>
    <dbReference type="NCBI Taxonomy" id="34254"/>
    <lineage>
        <taxon>Eukaryota</taxon>
        <taxon>Viridiplantae</taxon>
        <taxon>Streptophyta</taxon>
        <taxon>Embryophyta</taxon>
        <taxon>Tracheophyta</taxon>
        <taxon>Spermatophyta</taxon>
        <taxon>Magnoliopsida</taxon>
        <taxon>eudicotyledons</taxon>
        <taxon>Gunneridae</taxon>
        <taxon>Pentapetalae</taxon>
        <taxon>asterids</taxon>
        <taxon>lamiids</taxon>
        <taxon>Boraginales</taxon>
        <taxon>Boraginaceae</taxon>
        <taxon>Boraginoideae</taxon>
        <taxon>Lithospermeae</taxon>
        <taxon>Lithospermum</taxon>
    </lineage>
</organism>
<evidence type="ECO:0000313" key="2">
    <source>
        <dbReference type="EMBL" id="GAA0143843.1"/>
    </source>
</evidence>
<feature type="domain" description="Integrase catalytic" evidence="1">
    <location>
        <begin position="1"/>
        <end position="112"/>
    </location>
</feature>
<dbReference type="PANTHER" id="PTHR48475">
    <property type="entry name" value="RIBONUCLEASE H"/>
    <property type="match status" value="1"/>
</dbReference>
<dbReference type="Gene3D" id="3.30.420.10">
    <property type="entry name" value="Ribonuclease H-like superfamily/Ribonuclease H"/>
    <property type="match status" value="1"/>
</dbReference>
<dbReference type="EMBL" id="BAABME010000568">
    <property type="protein sequence ID" value="GAA0143843.1"/>
    <property type="molecule type" value="Genomic_DNA"/>
</dbReference>
<proteinExistence type="predicted"/>
<reference evidence="2 3" key="1">
    <citation type="submission" date="2024-01" db="EMBL/GenBank/DDBJ databases">
        <title>The complete chloroplast genome sequence of Lithospermum erythrorhizon: insights into the phylogenetic relationship among Boraginaceae species and the maternal lineages of purple gromwells.</title>
        <authorList>
            <person name="Okada T."/>
            <person name="Watanabe K."/>
        </authorList>
    </citation>
    <scope>NUCLEOTIDE SEQUENCE [LARGE SCALE GENOMIC DNA]</scope>
</reference>
<comment type="caution">
    <text evidence="2">The sequence shown here is derived from an EMBL/GenBank/DDBJ whole genome shotgun (WGS) entry which is preliminary data.</text>
</comment>
<dbReference type="InterPro" id="IPR012337">
    <property type="entry name" value="RNaseH-like_sf"/>
</dbReference>
<name>A0AAV3NXZ3_LITER</name>
<sequence>MDQVNGECGVKNEILKKYHKKDVTIVKGSALAEFCEKYGIERRFSPVYYPQANVQVEVMNHIIFIGLKKNMLQIGANEGVWTEELPTVLWSFHTTPSHAIGETPFALVYGTEAILLVEVGLPSYHQRGFDDKENNQLMRE</sequence>
<dbReference type="PROSITE" id="PS50994">
    <property type="entry name" value="INTEGRASE"/>
    <property type="match status" value="1"/>
</dbReference>
<accession>A0AAV3NXZ3</accession>
<dbReference type="SUPFAM" id="SSF53098">
    <property type="entry name" value="Ribonuclease H-like"/>
    <property type="match status" value="1"/>
</dbReference>
<keyword evidence="3" id="KW-1185">Reference proteome</keyword>
<dbReference type="InterPro" id="IPR001584">
    <property type="entry name" value="Integrase_cat-core"/>
</dbReference>
<dbReference type="PANTHER" id="PTHR48475:SF2">
    <property type="entry name" value="RIBONUCLEASE H"/>
    <property type="match status" value="1"/>
</dbReference>
<evidence type="ECO:0000313" key="3">
    <source>
        <dbReference type="Proteomes" id="UP001454036"/>
    </source>
</evidence>
<dbReference type="AlphaFoldDB" id="A0AAV3NXZ3"/>
<dbReference type="GO" id="GO:0015074">
    <property type="term" value="P:DNA integration"/>
    <property type="evidence" value="ECO:0007669"/>
    <property type="project" value="InterPro"/>
</dbReference>
<protein>
    <recommendedName>
        <fullName evidence="1">Integrase catalytic domain-containing protein</fullName>
    </recommendedName>
</protein>